<dbReference type="PROSITE" id="PS51257">
    <property type="entry name" value="PROKAR_LIPOPROTEIN"/>
    <property type="match status" value="1"/>
</dbReference>
<protein>
    <recommendedName>
        <fullName evidence="4">Lipoprotein</fullName>
    </recommendedName>
</protein>
<dbReference type="EMBL" id="JAQNDN010000027">
    <property type="protein sequence ID" value="MDC0674940.1"/>
    <property type="molecule type" value="Genomic_DNA"/>
</dbReference>
<feature type="signal peptide" evidence="1">
    <location>
        <begin position="1"/>
        <end position="22"/>
    </location>
</feature>
<proteinExistence type="predicted"/>
<keyword evidence="1" id="KW-0732">Signal</keyword>
<gene>
    <name evidence="2" type="ORF">POL58_44750</name>
</gene>
<evidence type="ECO:0000313" key="2">
    <source>
        <dbReference type="EMBL" id="MDC0674940.1"/>
    </source>
</evidence>
<evidence type="ECO:0000256" key="1">
    <source>
        <dbReference type="SAM" id="SignalP"/>
    </source>
</evidence>
<dbReference type="Proteomes" id="UP001217838">
    <property type="component" value="Unassembled WGS sequence"/>
</dbReference>
<dbReference type="RefSeq" id="WP_272009576.1">
    <property type="nucleotide sequence ID" value="NZ_JAQNDN010000027.1"/>
</dbReference>
<reference evidence="2 3" key="1">
    <citation type="submission" date="2022-11" db="EMBL/GenBank/DDBJ databases">
        <title>Minimal conservation of predation-associated metabolite biosynthetic gene clusters underscores biosynthetic potential of Myxococcota including descriptions for ten novel species: Archangium lansinium sp. nov., Myxococcus landrumus sp. nov., Nannocystis bai.</title>
        <authorList>
            <person name="Ahearne A."/>
            <person name="Stevens C."/>
            <person name="Dowd S."/>
        </authorList>
    </citation>
    <scope>NUCLEOTIDE SEQUENCE [LARGE SCALE GENOMIC DNA]</scope>
    <source>
        <strain evidence="2 3">NCELM</strain>
    </source>
</reference>
<keyword evidence="3" id="KW-1185">Reference proteome</keyword>
<feature type="chain" id="PRO_5045093058" description="Lipoprotein" evidence="1">
    <location>
        <begin position="23"/>
        <end position="276"/>
    </location>
</feature>
<evidence type="ECO:0008006" key="4">
    <source>
        <dbReference type="Google" id="ProtNLM"/>
    </source>
</evidence>
<accession>A0ABT5BLA8</accession>
<comment type="caution">
    <text evidence="2">The sequence shown here is derived from an EMBL/GenBank/DDBJ whole genome shotgun (WGS) entry which is preliminary data.</text>
</comment>
<sequence>MHKNFRTFLASSFLFAAGTALALTACDDHQGGSTPESQSTLLTPAELGLGDGWTELDRGLWSRPGDDGQEEFVGIGVPGKLHGLASLQGIEESLQIAADTASDDKAQAQLAEIRALIVDIENFEVVDPVQDAQPRCTLNLYHSTTATPQACGVKADASVNYSYPCSAATETVYTYTYAKCGVLTTTHTCGNRTGNPVACSSASQITGVAPCESYALAQSNYYSTWKINNIRGTCGSDGGGTTTTTGDSDGDSCGPCQGSWDCHCVDRCWPAGQPCP</sequence>
<evidence type="ECO:0000313" key="3">
    <source>
        <dbReference type="Proteomes" id="UP001217838"/>
    </source>
</evidence>
<organism evidence="2 3">
    <name type="scientific">Nannocystis radixulma</name>
    <dbReference type="NCBI Taxonomy" id="2995305"/>
    <lineage>
        <taxon>Bacteria</taxon>
        <taxon>Pseudomonadati</taxon>
        <taxon>Myxococcota</taxon>
        <taxon>Polyangia</taxon>
        <taxon>Nannocystales</taxon>
        <taxon>Nannocystaceae</taxon>
        <taxon>Nannocystis</taxon>
    </lineage>
</organism>
<name>A0ABT5BLA8_9BACT</name>